<comment type="caution">
    <text evidence="1">The sequence shown here is derived from an EMBL/GenBank/DDBJ whole genome shotgun (WGS) entry which is preliminary data.</text>
</comment>
<dbReference type="EMBL" id="LQWZ01000012">
    <property type="protein sequence ID" value="OAH57856.1"/>
    <property type="molecule type" value="Genomic_DNA"/>
</dbReference>
<organism evidence="1 2">
    <name type="scientific">Domibacillus aminovorans</name>
    <dbReference type="NCBI Taxonomy" id="29332"/>
    <lineage>
        <taxon>Bacteria</taxon>
        <taxon>Bacillati</taxon>
        <taxon>Bacillota</taxon>
        <taxon>Bacilli</taxon>
        <taxon>Bacillales</taxon>
        <taxon>Bacillaceae</taxon>
        <taxon>Domibacillus</taxon>
    </lineage>
</organism>
<proteinExistence type="predicted"/>
<protein>
    <submittedName>
        <fullName evidence="1">Uncharacterized protein</fullName>
    </submittedName>
</protein>
<sequence>MSIPEKFIQKKPKKVPGYKHWKDLIHEKVSRNNSLTISDKYIQKNKIYPENRKVFMFLEHRSI</sequence>
<evidence type="ECO:0000313" key="1">
    <source>
        <dbReference type="EMBL" id="OAH57856.1"/>
    </source>
</evidence>
<accession>A0A177KXI8</accession>
<dbReference type="AlphaFoldDB" id="A0A177KXI8"/>
<reference evidence="1 2" key="1">
    <citation type="submission" date="2016-01" db="EMBL/GenBank/DDBJ databases">
        <title>Investigation of taxonomic status of Bacillus aminovorans.</title>
        <authorList>
            <person name="Verma A."/>
            <person name="Pal Y."/>
            <person name="Krishnamurthi S."/>
        </authorList>
    </citation>
    <scope>NUCLEOTIDE SEQUENCE [LARGE SCALE GENOMIC DNA]</scope>
    <source>
        <strain evidence="1 2">DSM 4337</strain>
    </source>
</reference>
<gene>
    <name evidence="1" type="ORF">AWH48_02255</name>
</gene>
<evidence type="ECO:0000313" key="2">
    <source>
        <dbReference type="Proteomes" id="UP000077271"/>
    </source>
</evidence>
<dbReference type="Proteomes" id="UP000077271">
    <property type="component" value="Unassembled WGS sequence"/>
</dbReference>
<name>A0A177KXI8_9BACI</name>